<proteinExistence type="predicted"/>
<sequence length="108" mass="12614">MPILVQNHCQVYMAPVSTYVAGWAEIVVSDVQQKLHNHVVNIITNNLPNYDKIQKHHIRLITEDGQIATVYEFMCGYLTTTRDAEQTYFYTTMYLYLPMIGYYGSHYN</sequence>
<protein>
    <submittedName>
        <fullName evidence="2">Uncharacterized protein</fullName>
    </submittedName>
</protein>
<dbReference type="Proteomes" id="UP000887565">
    <property type="component" value="Unplaced"/>
</dbReference>
<organism evidence="1 2">
    <name type="scientific">Romanomermis culicivorax</name>
    <name type="common">Nematode worm</name>
    <dbReference type="NCBI Taxonomy" id="13658"/>
    <lineage>
        <taxon>Eukaryota</taxon>
        <taxon>Metazoa</taxon>
        <taxon>Ecdysozoa</taxon>
        <taxon>Nematoda</taxon>
        <taxon>Enoplea</taxon>
        <taxon>Dorylaimia</taxon>
        <taxon>Mermithida</taxon>
        <taxon>Mermithoidea</taxon>
        <taxon>Mermithidae</taxon>
        <taxon>Romanomermis</taxon>
    </lineage>
</organism>
<evidence type="ECO:0000313" key="2">
    <source>
        <dbReference type="WBParaSite" id="nRc.2.0.1.t24251-RA"/>
    </source>
</evidence>
<evidence type="ECO:0000313" key="1">
    <source>
        <dbReference type="Proteomes" id="UP000887565"/>
    </source>
</evidence>
<dbReference type="WBParaSite" id="nRc.2.0.1.t24251-RA">
    <property type="protein sequence ID" value="nRc.2.0.1.t24251-RA"/>
    <property type="gene ID" value="nRc.2.0.1.g24251"/>
</dbReference>
<keyword evidence="1" id="KW-1185">Reference proteome</keyword>
<reference evidence="2" key="1">
    <citation type="submission" date="2022-11" db="UniProtKB">
        <authorList>
            <consortium name="WormBaseParasite"/>
        </authorList>
    </citation>
    <scope>IDENTIFICATION</scope>
</reference>
<dbReference type="AlphaFoldDB" id="A0A915JFB9"/>
<name>A0A915JFB9_ROMCU</name>
<accession>A0A915JFB9</accession>